<evidence type="ECO:0000256" key="2">
    <source>
        <dbReference type="ARBA" id="ARBA00023125"/>
    </source>
</evidence>
<accession>A0A3B0TZ80</accession>
<dbReference type="InterPro" id="IPR001647">
    <property type="entry name" value="HTH_TetR"/>
</dbReference>
<keyword evidence="2" id="KW-0238">DNA-binding</keyword>
<dbReference type="InterPro" id="IPR054156">
    <property type="entry name" value="YxaF_TetR_C"/>
</dbReference>
<feature type="domain" description="HTH tetR-type" evidence="4">
    <location>
        <begin position="11"/>
        <end position="71"/>
    </location>
</feature>
<sequence>MIDTIKASKGEITRKKISKSASKLLDEKGYSGTGINDILADAKTPKGSIYFHFPDGKQQVAATAIKDIGDEIAFLLSSSLTNADRPEIAIKYIFAYFKSRLLESGFSCGCPISTVGLELSGTQSITLMACREAYSAWSKILQEYLTKFVPGDQAIELADIIFCQIQGALLVSRINGDIKHLNNASVHCTKLVNDALNQQ</sequence>
<dbReference type="EMBL" id="UOEQ01000024">
    <property type="protein sequence ID" value="VAW13844.1"/>
    <property type="molecule type" value="Genomic_DNA"/>
</dbReference>
<name>A0A3B0TZ80_9ZZZZ</name>
<dbReference type="SUPFAM" id="SSF46689">
    <property type="entry name" value="Homeodomain-like"/>
    <property type="match status" value="1"/>
</dbReference>
<evidence type="ECO:0000256" key="3">
    <source>
        <dbReference type="ARBA" id="ARBA00023163"/>
    </source>
</evidence>
<dbReference type="InterPro" id="IPR009057">
    <property type="entry name" value="Homeodomain-like_sf"/>
</dbReference>
<reference evidence="5" key="1">
    <citation type="submission" date="2018-06" db="EMBL/GenBank/DDBJ databases">
        <authorList>
            <person name="Zhirakovskaya E."/>
        </authorList>
    </citation>
    <scope>NUCLEOTIDE SEQUENCE</scope>
</reference>
<dbReference type="PROSITE" id="PS50977">
    <property type="entry name" value="HTH_TETR_2"/>
    <property type="match status" value="1"/>
</dbReference>
<dbReference type="GO" id="GO:0003677">
    <property type="term" value="F:DNA binding"/>
    <property type="evidence" value="ECO:0007669"/>
    <property type="project" value="UniProtKB-KW"/>
</dbReference>
<protein>
    <recommendedName>
        <fullName evidence="4">HTH tetR-type domain-containing protein</fullName>
    </recommendedName>
</protein>
<keyword evidence="1" id="KW-0805">Transcription regulation</keyword>
<dbReference type="Pfam" id="PF00440">
    <property type="entry name" value="TetR_N"/>
    <property type="match status" value="1"/>
</dbReference>
<evidence type="ECO:0000313" key="5">
    <source>
        <dbReference type="EMBL" id="VAW13844.1"/>
    </source>
</evidence>
<dbReference type="PANTHER" id="PTHR47506">
    <property type="entry name" value="TRANSCRIPTIONAL REGULATORY PROTEIN"/>
    <property type="match status" value="1"/>
</dbReference>
<proteinExistence type="predicted"/>
<dbReference type="SUPFAM" id="SSF48498">
    <property type="entry name" value="Tetracyclin repressor-like, C-terminal domain"/>
    <property type="match status" value="1"/>
</dbReference>
<keyword evidence="3" id="KW-0804">Transcription</keyword>
<dbReference type="AlphaFoldDB" id="A0A3B0TZ80"/>
<dbReference type="Pfam" id="PF21993">
    <property type="entry name" value="TetR_C_13_2"/>
    <property type="match status" value="1"/>
</dbReference>
<evidence type="ECO:0000256" key="1">
    <source>
        <dbReference type="ARBA" id="ARBA00023015"/>
    </source>
</evidence>
<dbReference type="PANTHER" id="PTHR47506:SF3">
    <property type="entry name" value="HTH-TYPE TRANSCRIPTIONAL REGULATOR LMRA"/>
    <property type="match status" value="1"/>
</dbReference>
<dbReference type="Gene3D" id="1.10.357.10">
    <property type="entry name" value="Tetracycline Repressor, domain 2"/>
    <property type="match status" value="1"/>
</dbReference>
<organism evidence="5">
    <name type="scientific">hydrothermal vent metagenome</name>
    <dbReference type="NCBI Taxonomy" id="652676"/>
    <lineage>
        <taxon>unclassified sequences</taxon>
        <taxon>metagenomes</taxon>
        <taxon>ecological metagenomes</taxon>
    </lineage>
</organism>
<evidence type="ECO:0000259" key="4">
    <source>
        <dbReference type="PROSITE" id="PS50977"/>
    </source>
</evidence>
<dbReference type="InterPro" id="IPR036271">
    <property type="entry name" value="Tet_transcr_reg_TetR-rel_C_sf"/>
</dbReference>
<gene>
    <name evidence="5" type="ORF">MNBD_ALPHA11-1774</name>
</gene>